<dbReference type="Proteomes" id="UP000181598">
    <property type="component" value="Segment"/>
</dbReference>
<reference evidence="10" key="6">
    <citation type="journal article" date="1994" name="Virology">
        <title>Identification and characterization of a Marek's disease virus gene homologous to glycoprotein L of herpes simplex virus.</title>
        <authorList>
            <person name="Yoshida S."/>
            <person name="Lee L.F."/>
            <person name="Yanagida N."/>
            <person name="Nazerian K."/>
        </authorList>
    </citation>
    <scope>NUCLEOTIDE SEQUENCE [LARGE SCALE GENOMIC DNA]</scope>
</reference>
<evidence type="ECO:0000313" key="5">
    <source>
        <dbReference type="EMBL" id="QOT14039.1"/>
    </source>
</evidence>
<reference evidence="10" key="4">
    <citation type="journal article" date="1993" name="J. Gen. Virol.">
        <title>Nucleotide and predicted amino acid sequences of Marek's disease virus homologues of herpes simplex virus major tegument proteins.</title>
        <authorList>
            <person name="Yanagida N."/>
            <person name="Yoshida S."/>
            <person name="Nazerian K."/>
            <person name="Lee L.F."/>
        </authorList>
    </citation>
    <scope>NUCLEOTIDE SEQUENCE [LARGE SCALE GENOMIC DNA]</scope>
</reference>
<reference evidence="1 10" key="8">
    <citation type="journal article" date="2000" name="Proc. Natl. Acad. Sci. U.S.A.">
        <title>The complete unique long sequence and the overall genomic organization of the GA strain of Marek's disease virus.</title>
        <authorList>
            <person name="Lee L.F."/>
            <person name="Wu P."/>
            <person name="Sui D."/>
            <person name="Ren D."/>
            <person name="Kamil J."/>
            <person name="Kung H.J."/>
            <person name="Witter R.L."/>
        </authorList>
    </citation>
    <scope>NUCLEOTIDE SEQUENCE [LARGE SCALE GENOMIC DNA]</scope>
    <source>
        <strain evidence="1">GA</strain>
    </source>
</reference>
<evidence type="ECO:0000313" key="3">
    <source>
        <dbReference type="EMBL" id="ABR13132.1"/>
    </source>
</evidence>
<evidence type="ECO:0000313" key="9">
    <source>
        <dbReference type="Proteomes" id="UP000134084"/>
    </source>
</evidence>
<evidence type="ECO:0000313" key="2">
    <source>
        <dbReference type="EMBL" id="AAS01687.1"/>
    </source>
</evidence>
<reference evidence="6" key="14">
    <citation type="submission" date="2020-07" db="EMBL/GenBank/DDBJ databases">
        <title>Distinct polymorphisms in a single herpesvirus gene are capable of enhancing virulence and mediate vaccinal resistance.</title>
        <authorList>
            <person name="Conradie A.M."/>
            <person name="Bertzbach L.D."/>
            <person name="Trimpert J."/>
            <person name="Patria J.N."/>
            <person name="Murata S."/>
            <person name="Parcells M.S."/>
            <person name="Kaufer B.B."/>
        </authorList>
    </citation>
    <scope>NUCLEOTIDE SEQUENCE</scope>
</reference>
<reference evidence="10" key="2">
    <citation type="journal article" date="1991" name="J. Virol.">
        <title>Structural analysis and transcriptional mapping of the Marek's disease virus gene encoding pp38, an antigen associated with transformed cells.</title>
        <authorList>
            <person name="Cui Z.Z."/>
            <person name="Lee L.F."/>
            <person name="Liu J.L."/>
            <person name="Kung H.J."/>
        </authorList>
    </citation>
    <scope>NUCLEOTIDE SEQUENCE [LARGE SCALE GENOMIC DNA]</scope>
</reference>
<dbReference type="EMBL" id="JQ809692">
    <property type="protein sequence ID" value="AFM75186.1"/>
    <property type="molecule type" value="Genomic_DNA"/>
</dbReference>
<evidence type="ECO:0000313" key="6">
    <source>
        <dbReference type="EMBL" id="QOT14225.1"/>
    </source>
</evidence>
<dbReference type="PIR" id="JQ2208">
    <property type="entry name" value="JQ2208"/>
</dbReference>
<evidence type="ECO:0000313" key="13">
    <source>
        <dbReference type="Proteomes" id="UP000180864"/>
    </source>
</evidence>
<evidence type="ECO:0000313" key="1">
    <source>
        <dbReference type="EMBL" id="AAF66808.1"/>
    </source>
</evidence>
<dbReference type="EMBL" id="MT813453">
    <property type="protein sequence ID" value="QOT14594.1"/>
    <property type="molecule type" value="Genomic_DNA"/>
</dbReference>
<reference evidence="3 11" key="11">
    <citation type="journal article" date="2007" name="Virus Genes">
        <title>Comparative sequence analysis of a highly oncogenic but horizontal spread-defective clone of Marek's disease virus.</title>
        <authorList>
            <person name="Spatz S.J."/>
            <person name="Zhao Y."/>
            <person name="Petherbridge L."/>
            <person name="Smith L.P."/>
            <person name="Baigent S.J."/>
            <person name="Nair V."/>
        </authorList>
    </citation>
    <scope>NUCLEOTIDE SEQUENCE [LARGE SCALE GENOMIC DNA]</scope>
    <source>
        <strain evidence="3">RB-1B</strain>
    </source>
</reference>
<organism evidence="1 10">
    <name type="scientific">Gallid alphaherpesvirus 2</name>
    <dbReference type="NCBI Taxonomy" id="10390"/>
    <lineage>
        <taxon>Viruses</taxon>
        <taxon>Duplodnaviria</taxon>
        <taxon>Heunggongvirae</taxon>
        <taxon>Peploviricota</taxon>
        <taxon>Herviviricetes</taxon>
        <taxon>Herpesvirales</taxon>
        <taxon>Orthoherpesviridae</taxon>
        <taxon>Alphaherpesvirinae</taxon>
        <taxon>Mardivirus</taxon>
        <taxon>Mardivirus gallidalpha2</taxon>
    </lineage>
</organism>
<dbReference type="EMBL" id="MT797631">
    <property type="protein sequence ID" value="QOT14411.1"/>
    <property type="molecule type" value="Genomic_DNA"/>
</dbReference>
<evidence type="ECO:0000313" key="8">
    <source>
        <dbReference type="EMBL" id="QOT14908.1"/>
    </source>
</evidence>
<dbReference type="Proteomes" id="UP000155729">
    <property type="component" value="Segment"/>
</dbReference>
<dbReference type="EMBL" id="JQ820250">
    <property type="protein sequence ID" value="AFM75367.1"/>
    <property type="molecule type" value="Genomic_DNA"/>
</dbReference>
<dbReference type="EMBL" id="AY510475">
    <property type="protein sequence ID" value="AAS01687.1"/>
    <property type="molecule type" value="Genomic_DNA"/>
</dbReference>
<evidence type="ECO:0000313" key="10">
    <source>
        <dbReference type="Proteomes" id="UP000138113"/>
    </source>
</evidence>
<dbReference type="Proteomes" id="UP000180974">
    <property type="component" value="Segment"/>
</dbReference>
<dbReference type="EMBL" id="MT797630">
    <property type="protein sequence ID" value="QOT14225.1"/>
    <property type="molecule type" value="Genomic_DNA"/>
</dbReference>
<reference evidence="10" key="5">
    <citation type="journal article" date="1994" name="Virology">
        <title>Identification and characterization of Marek's disease virus genes homologous to ICP27 and glycoprotein K of herpes simplex virus-1.</title>
        <authorList>
            <person name="Ren D."/>
            <person name="Lee L.F."/>
            <person name="Coussens P.M."/>
        </authorList>
    </citation>
    <scope>NUCLEOTIDE SEQUENCE [LARGE SCALE GENOMIC DNA]</scope>
</reference>
<dbReference type="EMBL" id="JQ809691">
    <property type="protein sequence ID" value="AFM74999.1"/>
    <property type="molecule type" value="Genomic_DNA"/>
</dbReference>
<dbReference type="EMBL" id="MT872313">
    <property type="protein sequence ID" value="QOT14775.1"/>
    <property type="molecule type" value="Genomic_DNA"/>
</dbReference>
<dbReference type="EMBL" id="JQ806361">
    <property type="protein sequence ID" value="AFM74622.1"/>
    <property type="molecule type" value="Genomic_DNA"/>
</dbReference>
<evidence type="ECO:0000313" key="4">
    <source>
        <dbReference type="EMBL" id="AFM74622.1"/>
    </source>
</evidence>
<accession>Q9IBS9</accession>
<sequence length="208" mass="22971">MVGSIQVDLLSRSLNIFPKEAFVEPNGTIASTNVFALVKSTSLLLCWAHISNASSSVALFPATRMQLYPNPIHSLGHVPDSRDMYENANNDANNNVVAMTNIVKIIPMVHPQHKWGHAVYDRRSRSCSAPLSIIRRRPRTTTKSRSSSGVGDIILIRSCLWSTFVVIFLSNYIRSYLAIVRYACSYSICKIVIDVFVGGGAIRATLLS</sequence>
<protein>
    <submittedName>
        <fullName evidence="1 2">LORF8</fullName>
    </submittedName>
</protein>
<proteinExistence type="predicted"/>
<reference evidence="9 13" key="12">
    <citation type="journal article" date="2012" name="Virus Genes">
        <title>Dynamic equilibrium of Marek's disease genomes during in vitro serial passage.</title>
        <authorList>
            <person name="Spatz S.J."/>
            <person name="Volkening J.D."/>
            <person name="Gimeno I.M."/>
            <person name="Heidari M."/>
            <person name="Witter R.L."/>
        </authorList>
    </citation>
    <scope>NUCLEOTIDE SEQUENCE [LARGE SCALE GENOMIC DNA]</scope>
    <source>
        <strain evidence="4">648a</strain>
    </source>
</reference>
<dbReference type="Proteomes" id="UP000181580">
    <property type="component" value="Segment"/>
</dbReference>
<evidence type="ECO:0000313" key="12">
    <source>
        <dbReference type="Proteomes" id="UP000155729"/>
    </source>
</evidence>
<dbReference type="EMBL" id="AF147806">
    <property type="protein sequence ID" value="AAF66808.1"/>
    <property type="molecule type" value="Genomic_DNA"/>
</dbReference>
<dbReference type="Proteomes" id="UP000143489">
    <property type="component" value="Segment"/>
</dbReference>
<name>Q9IBS9_9ALPH</name>
<reference evidence="2 12" key="10">
    <citation type="journal article" date="2006" name="Arch. Virol.">
        <title>Direct evidence of host genome acquisition by the alphaherpesvirus Marek's disease virus.</title>
        <authorList>
            <person name="Niikura M."/>
            <person name="Dodgson J."/>
            <person name="Cheng H."/>
        </authorList>
    </citation>
    <scope>NUCLEOTIDE SEQUENCE [LARGE SCALE GENOMIC DNA]</scope>
    <source>
        <strain evidence="2">Md11</strain>
    </source>
</reference>
<reference evidence="1" key="9">
    <citation type="submission" date="2004-06" db="EMBL/GenBank/DDBJ databases">
        <authorList>
            <person name="Lee L.F."/>
            <person name="Wu P."/>
            <person name="Sui D."/>
            <person name="Ren D."/>
            <person name="Kung H.J."/>
            <person name="Witter R.L."/>
        </authorList>
    </citation>
    <scope>NUCLEOTIDE SEQUENCE</scope>
    <source>
        <strain evidence="1">GA</strain>
    </source>
</reference>
<reference evidence="5" key="13">
    <citation type="submission" date="2020-07" db="EMBL/GenBank/DDBJ databases">
        <title>Distinct polymorphisms in a single herpesvirus gene are capable of enhancing virulence and mediate vaccinal resistance.</title>
        <authorList>
            <person name="Conradie A.M."/>
            <person name="Bertzbach L.D."/>
            <person name="Trimpert J.D."/>
            <person name="Patria J.N."/>
            <person name="Murata S."/>
            <person name="Parcells M.S."/>
            <person name="Kaufer B.B."/>
        </authorList>
    </citation>
    <scope>NUCLEOTIDE SEQUENCE</scope>
</reference>
<dbReference type="EMBL" id="EF523390">
    <property type="protein sequence ID" value="ABR13132.1"/>
    <property type="molecule type" value="Genomic_DNA"/>
</dbReference>
<reference evidence="10" key="1">
    <citation type="journal article" date="1988" name="J. Virol.">
        <title>Structure and complete nucleotide sequence of the Marek's disease herpesvirus gp57-65 gene.</title>
        <authorList>
            <person name="Coussens P.M."/>
            <person name="Velicer L.F."/>
        </authorList>
    </citation>
    <scope>NUCLEOTIDE SEQUENCE [LARGE SCALE GENOMIC DNA]</scope>
</reference>
<dbReference type="EMBL" id="MT955328">
    <property type="protein sequence ID" value="QOT14908.1"/>
    <property type="molecule type" value="Genomic_DNA"/>
</dbReference>
<dbReference type="EMBL" id="MT994392">
    <property type="protein sequence ID" value="QOT15048.1"/>
    <property type="molecule type" value="Genomic_DNA"/>
</dbReference>
<dbReference type="EMBL" id="JQ806362">
    <property type="protein sequence ID" value="AFM74809.1"/>
    <property type="molecule type" value="Genomic_DNA"/>
</dbReference>
<dbReference type="Proteomes" id="UP000181470">
    <property type="component" value="Segment"/>
</dbReference>
<reference evidence="8" key="16">
    <citation type="submission" date="2020-09" db="EMBL/GenBank/DDBJ databases">
        <title>Functional analysis of genomic repeat regions in Marek's disease virus replication and pathogenesis.</title>
        <authorList>
            <person name="Vychodil T."/>
            <person name="Conradie A.M."/>
            <person name="Trimpert J."/>
            <person name="Aswad A."/>
            <person name="Bertzbach L.D."/>
            <person name="Kaufer B."/>
        </authorList>
    </citation>
    <scope>NUCLEOTIDE SEQUENCE</scope>
</reference>
<dbReference type="Proteomes" id="UP000180864">
    <property type="component" value="Segment"/>
</dbReference>
<reference evidence="10" key="7">
    <citation type="journal article" date="1995" name="Virus Res.">
        <title>Identification and characterization of a Marek's disease virus gene encoding DNA polymerase.</title>
        <authorList>
            <person name="Sui D."/>
            <person name="Wu P."/>
            <person name="Kung H.J."/>
            <person name="Lee L.F."/>
        </authorList>
    </citation>
    <scope>NUCLEOTIDE SEQUENCE [LARGE SCALE GENOMIC DNA]</scope>
</reference>
<evidence type="ECO:0000313" key="7">
    <source>
        <dbReference type="EMBL" id="QOT14775.1"/>
    </source>
</evidence>
<reference evidence="1 10" key="3">
    <citation type="journal article" date="1992" name="Proc. Natl. Acad. Sci. U.S.A.">
        <title>Marek disease virus encodes a basic-leucine zipper gene resembling the fos/jun oncogenes that is highly expressed in lymphoblastoid tumors.</title>
        <authorList>
            <person name="Jones D."/>
            <person name="Lee L."/>
            <person name="Liu J.L."/>
            <person name="Kung H.J."/>
            <person name="Tillotson J.K."/>
        </authorList>
    </citation>
    <scope>NUCLEOTIDE SEQUENCE [LARGE SCALE GENOMIC DNA]</scope>
    <source>
        <strain evidence="1">GA</strain>
    </source>
</reference>
<dbReference type="EMBL" id="MT797629">
    <property type="protein sequence ID" value="QOT14039.1"/>
    <property type="molecule type" value="Genomic_DNA"/>
</dbReference>
<reference evidence="7" key="15">
    <citation type="submission" date="2020-08" db="EMBL/GenBank/DDBJ databases">
        <title>Marek's disease virus requires both copies of the inverted repeat regions for efficient in vivo replication and pathogenesis.</title>
        <authorList>
            <person name="Conradie A.M."/>
            <person name="Kaufer B."/>
        </authorList>
    </citation>
    <scope>NUCLEOTIDE SEQUENCE</scope>
</reference>
<dbReference type="Proteomes" id="UP000134084">
    <property type="component" value="Segment"/>
</dbReference>
<gene>
    <name evidence="1" type="primary">LORF8</name>
    <name evidence="3" type="ORF">MDV057.8</name>
</gene>
<dbReference type="EMBL" id="JQ836662">
    <property type="protein sequence ID" value="AFM75545.1"/>
    <property type="molecule type" value="Genomic_DNA"/>
</dbReference>
<dbReference type="Proteomes" id="UP000138113">
    <property type="component" value="Segment"/>
</dbReference>
<evidence type="ECO:0000313" key="11">
    <source>
        <dbReference type="Proteomes" id="UP000143489"/>
    </source>
</evidence>